<dbReference type="InParanoid" id="S7XP93"/>
<comment type="caution">
    <text evidence="4">The sequence shown here is derived from an EMBL/GenBank/DDBJ whole genome shotgun (WGS) entry which is preliminary data.</text>
</comment>
<dbReference type="PANTHER" id="PTHR45871:SF1">
    <property type="entry name" value="PHOSPHATIDYLINOSITOL N-ACETYLGLUCOSAMINYLTRANSFERASE SUBUNIT A"/>
    <property type="match status" value="1"/>
</dbReference>
<evidence type="ECO:0000259" key="3">
    <source>
        <dbReference type="Pfam" id="PF13439"/>
    </source>
</evidence>
<reference evidence="5" key="1">
    <citation type="journal article" date="2013" name="PLoS Genet.">
        <title>The genome of Spraguea lophii and the basis of host-microsporidian interactions.</title>
        <authorList>
            <person name="Campbell S.E."/>
            <person name="Williams T.A."/>
            <person name="Yousuf A."/>
            <person name="Soanes D.M."/>
            <person name="Paszkiewicz K.H."/>
            <person name="Williams B.A.P."/>
        </authorList>
    </citation>
    <scope>NUCLEOTIDE SEQUENCE [LARGE SCALE GENOMIC DNA]</scope>
    <source>
        <strain evidence="5">42_110</strain>
    </source>
</reference>
<dbReference type="VEuPathDB" id="MicrosporidiaDB:SLOPH_2303"/>
<organism evidence="4 5">
    <name type="scientific">Spraguea lophii (strain 42_110)</name>
    <name type="common">Microsporidian parasite</name>
    <dbReference type="NCBI Taxonomy" id="1358809"/>
    <lineage>
        <taxon>Eukaryota</taxon>
        <taxon>Fungi</taxon>
        <taxon>Fungi incertae sedis</taxon>
        <taxon>Microsporidia</taxon>
        <taxon>Spragueidae</taxon>
        <taxon>Spraguea</taxon>
    </lineage>
</organism>
<sequence length="407" mass="46085">MNIAMISDFFYPDIGGIETHIIYLSNALISRGHKVIGITHSRDNYNGIIYHGKLKIYYLRTPTVGQTNASIPSPFAYGNQLTNVLEEEKIDIVHSHQITSTLGIESIFHAHLLNIKTVITSHSLFEKGLLEIIILGKATGFVLQHVGMCIGVSNTTRENVHEVLGIPPDRITVIPNGIDQKMFYWKKKKNNENEIRIICINRLAVRKGIMLLSHVVPKICKMDSRIKFIIAGDGPQRNILDQMIDANSLKQKVTLLGSIPHEKVAELLWTGDIFLNCSLTEAFCMTILEAAACGLLVVSTDVGGVYEVLPDEMIILKEPCVEELSIGIKSAIDRLENYDSSKYSTLLKKTYSWSDIADKTEMVYKNLKQRNQSFNDFLNRHNRFSGFLFKLLITSIKLIHYLYRLFR</sequence>
<dbReference type="Gene3D" id="3.40.50.2000">
    <property type="entry name" value="Glycogen Phosphorylase B"/>
    <property type="match status" value="2"/>
</dbReference>
<dbReference type="GO" id="GO:0017176">
    <property type="term" value="F:phosphatidylinositol N-acetylglucosaminyltransferase activity"/>
    <property type="evidence" value="ECO:0007669"/>
    <property type="project" value="EnsemblFungi"/>
</dbReference>
<evidence type="ECO:0000256" key="1">
    <source>
        <dbReference type="ARBA" id="ARBA00022676"/>
    </source>
</evidence>
<feature type="domain" description="Glycosyl transferase family 1" evidence="2">
    <location>
        <begin position="186"/>
        <end position="333"/>
    </location>
</feature>
<evidence type="ECO:0000313" key="4">
    <source>
        <dbReference type="EMBL" id="EPR77733.1"/>
    </source>
</evidence>
<feature type="domain" description="Glycosyltransferase subfamily 4-like N-terminal" evidence="3">
    <location>
        <begin position="14"/>
        <end position="179"/>
    </location>
</feature>
<dbReference type="FunCoup" id="S7XP93">
    <property type="interactions" value="91"/>
</dbReference>
<name>S7XP93_SPRLO</name>
<dbReference type="SUPFAM" id="SSF53756">
    <property type="entry name" value="UDP-Glycosyltransferase/glycogen phosphorylase"/>
    <property type="match status" value="1"/>
</dbReference>
<dbReference type="STRING" id="1358809.S7XP93"/>
<dbReference type="Proteomes" id="UP000014978">
    <property type="component" value="Unassembled WGS sequence"/>
</dbReference>
<dbReference type="GO" id="GO:0006506">
    <property type="term" value="P:GPI anchor biosynthetic process"/>
    <property type="evidence" value="ECO:0007669"/>
    <property type="project" value="TreeGrafter"/>
</dbReference>
<dbReference type="InterPro" id="IPR001296">
    <property type="entry name" value="Glyco_trans_1"/>
</dbReference>
<keyword evidence="5" id="KW-1185">Reference proteome</keyword>
<evidence type="ECO:0000259" key="2">
    <source>
        <dbReference type="Pfam" id="PF00534"/>
    </source>
</evidence>
<dbReference type="EMBL" id="ATCN01001317">
    <property type="protein sequence ID" value="EPR77733.1"/>
    <property type="molecule type" value="Genomic_DNA"/>
</dbReference>
<keyword evidence="4" id="KW-0808">Transferase</keyword>
<protein>
    <submittedName>
        <fullName evidence="4">Glycosyltransferase</fullName>
    </submittedName>
</protein>
<dbReference type="HOGENOM" id="CLU_009583_19_0_1"/>
<dbReference type="GO" id="GO:0000506">
    <property type="term" value="C:glycosylphosphatidylinositol-N-acetylglucosaminyltransferase (GPI-GnT) complex"/>
    <property type="evidence" value="ECO:0007669"/>
    <property type="project" value="TreeGrafter"/>
</dbReference>
<dbReference type="Pfam" id="PF00534">
    <property type="entry name" value="Glycos_transf_1"/>
    <property type="match status" value="1"/>
</dbReference>
<dbReference type="OMA" id="SHFWMSG"/>
<dbReference type="PANTHER" id="PTHR45871">
    <property type="entry name" value="N-ACETYLGLUCOSAMINYL-PHOSPHATIDYLINOSITOL BIOSYNTHETIC PROTEIN"/>
    <property type="match status" value="1"/>
</dbReference>
<dbReference type="AlphaFoldDB" id="S7XP93"/>
<gene>
    <name evidence="4" type="ORF">SLOPH_2303</name>
</gene>
<dbReference type="OrthoDB" id="734129at2759"/>
<dbReference type="Pfam" id="PF13439">
    <property type="entry name" value="Glyco_transf_4"/>
    <property type="match status" value="1"/>
</dbReference>
<proteinExistence type="predicted"/>
<keyword evidence="1" id="KW-0328">Glycosyltransferase</keyword>
<dbReference type="InterPro" id="IPR028098">
    <property type="entry name" value="Glyco_trans_4-like_N"/>
</dbReference>
<evidence type="ECO:0000313" key="5">
    <source>
        <dbReference type="Proteomes" id="UP000014978"/>
    </source>
</evidence>
<accession>S7XP93</accession>